<dbReference type="EMBL" id="BAAANN010000006">
    <property type="protein sequence ID" value="GAA1951710.1"/>
    <property type="molecule type" value="Genomic_DNA"/>
</dbReference>
<evidence type="ECO:0000313" key="2">
    <source>
        <dbReference type="EMBL" id="GAA1951710.1"/>
    </source>
</evidence>
<keyword evidence="3" id="KW-1185">Reference proteome</keyword>
<organism evidence="2 3">
    <name type="scientific">Amycolatopsis minnesotensis</name>
    <dbReference type="NCBI Taxonomy" id="337894"/>
    <lineage>
        <taxon>Bacteria</taxon>
        <taxon>Bacillati</taxon>
        <taxon>Actinomycetota</taxon>
        <taxon>Actinomycetes</taxon>
        <taxon>Pseudonocardiales</taxon>
        <taxon>Pseudonocardiaceae</taxon>
        <taxon>Amycolatopsis</taxon>
    </lineage>
</organism>
<proteinExistence type="predicted"/>
<name>A0ABN2QG44_9PSEU</name>
<feature type="region of interest" description="Disordered" evidence="1">
    <location>
        <begin position="47"/>
        <end position="68"/>
    </location>
</feature>
<dbReference type="Proteomes" id="UP001501116">
    <property type="component" value="Unassembled WGS sequence"/>
</dbReference>
<sequence>MSAGKHSTEGYAAGYDRLLTPLADAGVELILIEPFLRPIRDCVEVRDVHSPRRPSRSTGRAALDAGQSRFPVEQARDLAG</sequence>
<evidence type="ECO:0000313" key="3">
    <source>
        <dbReference type="Proteomes" id="UP001501116"/>
    </source>
</evidence>
<gene>
    <name evidence="2" type="ORF">GCM10009754_20750</name>
</gene>
<evidence type="ECO:0000256" key="1">
    <source>
        <dbReference type="SAM" id="MobiDB-lite"/>
    </source>
</evidence>
<reference evidence="2 3" key="1">
    <citation type="journal article" date="2019" name="Int. J. Syst. Evol. Microbiol.">
        <title>The Global Catalogue of Microorganisms (GCM) 10K type strain sequencing project: providing services to taxonomists for standard genome sequencing and annotation.</title>
        <authorList>
            <consortium name="The Broad Institute Genomics Platform"/>
            <consortium name="The Broad Institute Genome Sequencing Center for Infectious Disease"/>
            <person name="Wu L."/>
            <person name="Ma J."/>
        </authorList>
    </citation>
    <scope>NUCLEOTIDE SEQUENCE [LARGE SCALE GENOMIC DNA]</scope>
    <source>
        <strain evidence="2 3">JCM 14545</strain>
    </source>
</reference>
<protein>
    <submittedName>
        <fullName evidence="2">Uncharacterized protein</fullName>
    </submittedName>
</protein>
<comment type="caution">
    <text evidence="2">The sequence shown here is derived from an EMBL/GenBank/DDBJ whole genome shotgun (WGS) entry which is preliminary data.</text>
</comment>
<accession>A0ABN2QG44</accession>